<accession>A0ABQ4JF05</accession>
<dbReference type="EMBL" id="BOPC01000055">
    <property type="protein sequence ID" value="GIJ28813.1"/>
    <property type="molecule type" value="Genomic_DNA"/>
</dbReference>
<keyword evidence="2" id="KW-1185">Reference proteome</keyword>
<comment type="caution">
    <text evidence="1">The sequence shown here is derived from an EMBL/GenBank/DDBJ whole genome shotgun (WGS) entry which is preliminary data.</text>
</comment>
<gene>
    <name evidence="1" type="ORF">Vqi01_39750</name>
</gene>
<sequence length="76" mass="7720">MTATPAHCLPTANTLLVMKLAAKWISWTAANLMIEVRFALVLAAVVKAGGVGVAGLGPGALEGHGGFHLQELDLAG</sequence>
<dbReference type="Proteomes" id="UP000653076">
    <property type="component" value="Unassembled WGS sequence"/>
</dbReference>
<reference evidence="1 2" key="1">
    <citation type="submission" date="2021-01" db="EMBL/GenBank/DDBJ databases">
        <title>Whole genome shotgun sequence of Verrucosispora qiuiae NBRC 106684.</title>
        <authorList>
            <person name="Komaki H."/>
            <person name="Tamura T."/>
        </authorList>
    </citation>
    <scope>NUCLEOTIDE SEQUENCE [LARGE SCALE GENOMIC DNA]</scope>
    <source>
        <strain evidence="1 2">NBRC 106684</strain>
    </source>
</reference>
<evidence type="ECO:0000313" key="2">
    <source>
        <dbReference type="Proteomes" id="UP000653076"/>
    </source>
</evidence>
<protein>
    <submittedName>
        <fullName evidence="1">Uncharacterized protein</fullName>
    </submittedName>
</protein>
<evidence type="ECO:0000313" key="1">
    <source>
        <dbReference type="EMBL" id="GIJ28813.1"/>
    </source>
</evidence>
<organism evidence="1 2">
    <name type="scientific">Micromonospora qiuiae</name>
    <dbReference type="NCBI Taxonomy" id="502268"/>
    <lineage>
        <taxon>Bacteria</taxon>
        <taxon>Bacillati</taxon>
        <taxon>Actinomycetota</taxon>
        <taxon>Actinomycetes</taxon>
        <taxon>Micromonosporales</taxon>
        <taxon>Micromonosporaceae</taxon>
        <taxon>Micromonospora</taxon>
    </lineage>
</organism>
<proteinExistence type="predicted"/>
<name>A0ABQ4JF05_9ACTN</name>